<protein>
    <submittedName>
        <fullName evidence="1">Uncharacterized protein</fullName>
    </submittedName>
</protein>
<accession>G0NJ17</accession>
<gene>
    <name evidence="1" type="ORF">CAEBREN_02869</name>
</gene>
<dbReference type="AlphaFoldDB" id="G0NJ17"/>
<name>G0NJ17_CAEBE</name>
<keyword evidence="2" id="KW-1185">Reference proteome</keyword>
<reference evidence="2" key="1">
    <citation type="submission" date="2011-07" db="EMBL/GenBank/DDBJ databases">
        <authorList>
            <consortium name="Caenorhabditis brenneri Sequencing and Analysis Consortium"/>
            <person name="Wilson R.K."/>
        </authorList>
    </citation>
    <scope>NUCLEOTIDE SEQUENCE [LARGE SCALE GENOMIC DNA]</scope>
    <source>
        <strain evidence="2">PB2801</strain>
    </source>
</reference>
<organism evidence="2">
    <name type="scientific">Caenorhabditis brenneri</name>
    <name type="common">Nematode worm</name>
    <dbReference type="NCBI Taxonomy" id="135651"/>
    <lineage>
        <taxon>Eukaryota</taxon>
        <taxon>Metazoa</taxon>
        <taxon>Ecdysozoa</taxon>
        <taxon>Nematoda</taxon>
        <taxon>Chromadorea</taxon>
        <taxon>Rhabditida</taxon>
        <taxon>Rhabditina</taxon>
        <taxon>Rhabditomorpha</taxon>
        <taxon>Rhabditoidea</taxon>
        <taxon>Rhabditidae</taxon>
        <taxon>Peloderinae</taxon>
        <taxon>Caenorhabditis</taxon>
    </lineage>
</organism>
<evidence type="ECO:0000313" key="1">
    <source>
        <dbReference type="EMBL" id="EGT32080.1"/>
    </source>
</evidence>
<dbReference type="Proteomes" id="UP000008068">
    <property type="component" value="Unassembled WGS sequence"/>
</dbReference>
<dbReference type="EMBL" id="GL379893">
    <property type="protein sequence ID" value="EGT32080.1"/>
    <property type="molecule type" value="Genomic_DNA"/>
</dbReference>
<dbReference type="HOGENOM" id="CLU_2098993_0_0_1"/>
<dbReference type="InParanoid" id="G0NJ17"/>
<dbReference type="OrthoDB" id="5823764at2759"/>
<proteinExistence type="predicted"/>
<sequence>MKDTVGILDMDINENSVTENSIKRLFLLPPDAIVQLLFERNGIKTHCRMNEAGNTFLLPSNWPTLEFTAQSFRPPTPIHIQERELALVTSTKNSWENLGLGAIVQRLSRGKSDSES</sequence>
<evidence type="ECO:0000313" key="2">
    <source>
        <dbReference type="Proteomes" id="UP000008068"/>
    </source>
</evidence>